<reference evidence="2" key="1">
    <citation type="submission" date="2020-05" db="EMBL/GenBank/DDBJ databases">
        <authorList>
            <person name="Chiriac C."/>
            <person name="Salcher M."/>
            <person name="Ghai R."/>
            <person name="Kavagutti S V."/>
        </authorList>
    </citation>
    <scope>NUCLEOTIDE SEQUENCE</scope>
</reference>
<evidence type="ECO:0000313" key="2">
    <source>
        <dbReference type="EMBL" id="CAB4860969.1"/>
    </source>
</evidence>
<feature type="transmembrane region" description="Helical" evidence="1">
    <location>
        <begin position="20"/>
        <end position="41"/>
    </location>
</feature>
<protein>
    <submittedName>
        <fullName evidence="2">Unannotated protein</fullName>
    </submittedName>
</protein>
<accession>A0A6J7CXV2</accession>
<organism evidence="2">
    <name type="scientific">freshwater metagenome</name>
    <dbReference type="NCBI Taxonomy" id="449393"/>
    <lineage>
        <taxon>unclassified sequences</taxon>
        <taxon>metagenomes</taxon>
        <taxon>ecological metagenomes</taxon>
    </lineage>
</organism>
<name>A0A6J7CXV2_9ZZZZ</name>
<keyword evidence="1" id="KW-0812">Transmembrane</keyword>
<dbReference type="EMBL" id="CAFBLU010000002">
    <property type="protein sequence ID" value="CAB4860969.1"/>
    <property type="molecule type" value="Genomic_DNA"/>
</dbReference>
<sequence>MRRAIGGIREDAGQAFSEVIALAPLVVAFSLAIASLGLWVVGRRVAEEAASAGSIAVLEGGDGRAAAADALPGWARTRAVITVGATQTRVAMHGLPLMGDIELPGMVATVRWAAN</sequence>
<keyword evidence="1" id="KW-1133">Transmembrane helix</keyword>
<proteinExistence type="predicted"/>
<dbReference type="AlphaFoldDB" id="A0A6J7CXV2"/>
<keyword evidence="1" id="KW-0472">Membrane</keyword>
<evidence type="ECO:0000256" key="1">
    <source>
        <dbReference type="SAM" id="Phobius"/>
    </source>
</evidence>
<gene>
    <name evidence="2" type="ORF">UFOPK3444_00171</name>
</gene>